<evidence type="ECO:0000256" key="3">
    <source>
        <dbReference type="SAM" id="MobiDB-lite"/>
    </source>
</evidence>
<feature type="domain" description="SH3" evidence="5">
    <location>
        <begin position="267"/>
        <end position="331"/>
    </location>
</feature>
<evidence type="ECO:0000313" key="7">
    <source>
        <dbReference type="Proteomes" id="UP000193642"/>
    </source>
</evidence>
<dbReference type="SMART" id="SM00326">
    <property type="entry name" value="SH3"/>
    <property type="match status" value="2"/>
</dbReference>
<feature type="region of interest" description="Disordered" evidence="3">
    <location>
        <begin position="155"/>
        <end position="207"/>
    </location>
</feature>
<gene>
    <name evidence="6" type="ORF">BCR33DRAFT_717938</name>
</gene>
<dbReference type="InterPro" id="IPR036028">
    <property type="entry name" value="SH3-like_dom_sf"/>
</dbReference>
<keyword evidence="4" id="KW-0472">Membrane</keyword>
<keyword evidence="4" id="KW-1133">Transmembrane helix</keyword>
<dbReference type="STRING" id="329046.A0A1Y2C8U2"/>
<protein>
    <recommendedName>
        <fullName evidence="5">SH3 domain-containing protein</fullName>
    </recommendedName>
</protein>
<sequence length="342" mass="35618">MSTTAIAISVVVVIAVAVGVVYAWLHFRRKGANVGMHQSGLGHSDVELGTSKPLPPLPTGLLQRSVSLLQTKAPRAGPKGLSYVVRQSYSSRAPDELDLSVGDAVKVTQTFDDGWAVGLVAKSGRRGVFPLVVFNEPGDSSPTYLLTPTATATATATTTPGNGAIAATSATTTTSTSNTTSNSTTPASSATGTAPNTAPASPTSTASSAPIVPIVVSASALTKDPTEVPYERPQLHSFKKRVSSVGSAHLLPQEIKDLPGLKRFYGTTGVVMRVVHPYTPTNPEIQDELTIVAGQDLIMLAEFEDGWGMGMLPLTGQKGAFPMPCVARYEDISPASNTPSLY</sequence>
<name>A0A1Y2C8U2_9FUNG</name>
<reference evidence="6 7" key="1">
    <citation type="submission" date="2016-07" db="EMBL/GenBank/DDBJ databases">
        <title>Pervasive Adenine N6-methylation of Active Genes in Fungi.</title>
        <authorList>
            <consortium name="DOE Joint Genome Institute"/>
            <person name="Mondo S.J."/>
            <person name="Dannebaum R.O."/>
            <person name="Kuo R.C."/>
            <person name="Labutti K."/>
            <person name="Haridas S."/>
            <person name="Kuo A."/>
            <person name="Salamov A."/>
            <person name="Ahrendt S.R."/>
            <person name="Lipzen A."/>
            <person name="Sullivan W."/>
            <person name="Andreopoulos W.B."/>
            <person name="Clum A."/>
            <person name="Lindquist E."/>
            <person name="Daum C."/>
            <person name="Ramamoorthy G.K."/>
            <person name="Gryganskyi A."/>
            <person name="Culley D."/>
            <person name="Magnuson J.K."/>
            <person name="James T.Y."/>
            <person name="O'Malley M.A."/>
            <person name="Stajich J.E."/>
            <person name="Spatafora J.W."/>
            <person name="Visel A."/>
            <person name="Grigoriev I.V."/>
        </authorList>
    </citation>
    <scope>NUCLEOTIDE SEQUENCE [LARGE SCALE GENOMIC DNA]</scope>
    <source>
        <strain evidence="6 7">JEL800</strain>
    </source>
</reference>
<dbReference type="PROSITE" id="PS50002">
    <property type="entry name" value="SH3"/>
    <property type="match status" value="2"/>
</dbReference>
<evidence type="ECO:0000256" key="1">
    <source>
        <dbReference type="ARBA" id="ARBA00022443"/>
    </source>
</evidence>
<dbReference type="InterPro" id="IPR001452">
    <property type="entry name" value="SH3_domain"/>
</dbReference>
<accession>A0A1Y2C8U2</accession>
<dbReference type="OrthoDB" id="5340910at2759"/>
<evidence type="ECO:0000259" key="5">
    <source>
        <dbReference type="PROSITE" id="PS50002"/>
    </source>
</evidence>
<organism evidence="6 7">
    <name type="scientific">Rhizoclosmatium globosum</name>
    <dbReference type="NCBI Taxonomy" id="329046"/>
    <lineage>
        <taxon>Eukaryota</taxon>
        <taxon>Fungi</taxon>
        <taxon>Fungi incertae sedis</taxon>
        <taxon>Chytridiomycota</taxon>
        <taxon>Chytridiomycota incertae sedis</taxon>
        <taxon>Chytridiomycetes</taxon>
        <taxon>Chytridiales</taxon>
        <taxon>Chytriomycetaceae</taxon>
        <taxon>Rhizoclosmatium</taxon>
    </lineage>
</organism>
<dbReference type="AlphaFoldDB" id="A0A1Y2C8U2"/>
<keyword evidence="7" id="KW-1185">Reference proteome</keyword>
<dbReference type="PANTHER" id="PTHR14167">
    <property type="entry name" value="SH3 DOMAIN-CONTAINING"/>
    <property type="match status" value="1"/>
</dbReference>
<dbReference type="Proteomes" id="UP000193642">
    <property type="component" value="Unassembled WGS sequence"/>
</dbReference>
<evidence type="ECO:0000256" key="2">
    <source>
        <dbReference type="PROSITE-ProRule" id="PRU00192"/>
    </source>
</evidence>
<dbReference type="EMBL" id="MCGO01000027">
    <property type="protein sequence ID" value="ORY42745.1"/>
    <property type="molecule type" value="Genomic_DNA"/>
</dbReference>
<dbReference type="Gene3D" id="2.30.30.40">
    <property type="entry name" value="SH3 Domains"/>
    <property type="match status" value="2"/>
</dbReference>
<keyword evidence="1 2" id="KW-0728">SH3 domain</keyword>
<feature type="domain" description="SH3" evidence="5">
    <location>
        <begin position="78"/>
        <end position="139"/>
    </location>
</feature>
<dbReference type="PANTHER" id="PTHR14167:SF116">
    <property type="entry name" value="CAP, ISOFORM AC"/>
    <property type="match status" value="1"/>
</dbReference>
<evidence type="ECO:0000313" key="6">
    <source>
        <dbReference type="EMBL" id="ORY42745.1"/>
    </source>
</evidence>
<keyword evidence="4" id="KW-0812">Transmembrane</keyword>
<proteinExistence type="predicted"/>
<feature type="transmembrane region" description="Helical" evidence="4">
    <location>
        <begin position="6"/>
        <end position="27"/>
    </location>
</feature>
<evidence type="ECO:0000256" key="4">
    <source>
        <dbReference type="SAM" id="Phobius"/>
    </source>
</evidence>
<comment type="caution">
    <text evidence="6">The sequence shown here is derived from an EMBL/GenBank/DDBJ whole genome shotgun (WGS) entry which is preliminary data.</text>
</comment>
<dbReference type="SUPFAM" id="SSF50044">
    <property type="entry name" value="SH3-domain"/>
    <property type="match status" value="2"/>
</dbReference>
<dbReference type="InterPro" id="IPR050384">
    <property type="entry name" value="Endophilin_SH3RF"/>
</dbReference>
<dbReference type="Pfam" id="PF00018">
    <property type="entry name" value="SH3_1"/>
    <property type="match status" value="1"/>
</dbReference>